<evidence type="ECO:0000313" key="3">
    <source>
        <dbReference type="EMBL" id="EFA06226.2"/>
    </source>
</evidence>
<dbReference type="eggNOG" id="ENOG502QWK8">
    <property type="taxonomic scope" value="Eukaryota"/>
</dbReference>
<evidence type="ECO:0000313" key="4">
    <source>
        <dbReference type="Proteomes" id="UP000007266"/>
    </source>
</evidence>
<dbReference type="GO" id="GO:0097539">
    <property type="term" value="C:ciliary transition fiber"/>
    <property type="evidence" value="ECO:0000318"/>
    <property type="project" value="GO_Central"/>
</dbReference>
<keyword evidence="1" id="KW-0175">Coiled coil</keyword>
<dbReference type="GO" id="GO:0045202">
    <property type="term" value="C:synapse"/>
    <property type="evidence" value="ECO:0007669"/>
    <property type="project" value="GOC"/>
</dbReference>
<dbReference type="EMBL" id="KQ971354">
    <property type="protein sequence ID" value="EFA06226.2"/>
    <property type="molecule type" value="Genomic_DNA"/>
</dbReference>
<dbReference type="OMA" id="RYNDQFA"/>
<dbReference type="GO" id="GO:0007268">
    <property type="term" value="P:chemical synaptic transmission"/>
    <property type="evidence" value="ECO:0007669"/>
    <property type="project" value="InterPro"/>
</dbReference>
<feature type="compositionally biased region" description="Basic and acidic residues" evidence="2">
    <location>
        <begin position="47"/>
        <end position="57"/>
    </location>
</feature>
<evidence type="ECO:0000256" key="1">
    <source>
        <dbReference type="SAM" id="Coils"/>
    </source>
</evidence>
<accession>D6WPH1</accession>
<feature type="compositionally biased region" description="Basic and acidic residues" evidence="2">
    <location>
        <begin position="15"/>
        <end position="34"/>
    </location>
</feature>
<evidence type="ECO:0000256" key="2">
    <source>
        <dbReference type="SAM" id="MobiDB-lite"/>
    </source>
</evidence>
<reference evidence="3 4" key="1">
    <citation type="journal article" date="2008" name="Nature">
        <title>The genome of the model beetle and pest Tribolium castaneum.</title>
        <authorList>
            <consortium name="Tribolium Genome Sequencing Consortium"/>
            <person name="Richards S."/>
            <person name="Gibbs R.A."/>
            <person name="Weinstock G.M."/>
            <person name="Brown S.J."/>
            <person name="Denell R."/>
            <person name="Beeman R.W."/>
            <person name="Gibbs R."/>
            <person name="Beeman R.W."/>
            <person name="Brown S.J."/>
            <person name="Bucher G."/>
            <person name="Friedrich M."/>
            <person name="Grimmelikhuijzen C.J."/>
            <person name="Klingler M."/>
            <person name="Lorenzen M."/>
            <person name="Richards S."/>
            <person name="Roth S."/>
            <person name="Schroder R."/>
            <person name="Tautz D."/>
            <person name="Zdobnov E.M."/>
            <person name="Muzny D."/>
            <person name="Gibbs R.A."/>
            <person name="Weinstock G.M."/>
            <person name="Attaway T."/>
            <person name="Bell S."/>
            <person name="Buhay C.J."/>
            <person name="Chandrabose M.N."/>
            <person name="Chavez D."/>
            <person name="Clerk-Blankenburg K.P."/>
            <person name="Cree A."/>
            <person name="Dao M."/>
            <person name="Davis C."/>
            <person name="Chacko J."/>
            <person name="Dinh H."/>
            <person name="Dugan-Rocha S."/>
            <person name="Fowler G."/>
            <person name="Garner T.T."/>
            <person name="Garnes J."/>
            <person name="Gnirke A."/>
            <person name="Hawes A."/>
            <person name="Hernandez J."/>
            <person name="Hines S."/>
            <person name="Holder M."/>
            <person name="Hume J."/>
            <person name="Jhangiani S.N."/>
            <person name="Joshi V."/>
            <person name="Khan Z.M."/>
            <person name="Jackson L."/>
            <person name="Kovar C."/>
            <person name="Kowis A."/>
            <person name="Lee S."/>
            <person name="Lewis L.R."/>
            <person name="Margolis J."/>
            <person name="Morgan M."/>
            <person name="Nazareth L.V."/>
            <person name="Nguyen N."/>
            <person name="Okwuonu G."/>
            <person name="Parker D."/>
            <person name="Richards S."/>
            <person name="Ruiz S.J."/>
            <person name="Santibanez J."/>
            <person name="Savard J."/>
            <person name="Scherer S.E."/>
            <person name="Schneider B."/>
            <person name="Sodergren E."/>
            <person name="Tautz D."/>
            <person name="Vattahil S."/>
            <person name="Villasana D."/>
            <person name="White C.S."/>
            <person name="Wright R."/>
            <person name="Park Y."/>
            <person name="Beeman R.W."/>
            <person name="Lord J."/>
            <person name="Oppert B."/>
            <person name="Lorenzen M."/>
            <person name="Brown S."/>
            <person name="Wang L."/>
            <person name="Savard J."/>
            <person name="Tautz D."/>
            <person name="Richards S."/>
            <person name="Weinstock G."/>
            <person name="Gibbs R.A."/>
            <person name="Liu Y."/>
            <person name="Worley K."/>
            <person name="Weinstock G."/>
            <person name="Elsik C.G."/>
            <person name="Reese J.T."/>
            <person name="Elhaik E."/>
            <person name="Landan G."/>
            <person name="Graur D."/>
            <person name="Arensburger P."/>
            <person name="Atkinson P."/>
            <person name="Beeman R.W."/>
            <person name="Beidler J."/>
            <person name="Brown S.J."/>
            <person name="Demuth J.P."/>
            <person name="Drury D.W."/>
            <person name="Du Y.Z."/>
            <person name="Fujiwara H."/>
            <person name="Lorenzen M."/>
            <person name="Maselli V."/>
            <person name="Osanai M."/>
            <person name="Park Y."/>
            <person name="Robertson H.M."/>
            <person name="Tu Z."/>
            <person name="Wang J.J."/>
            <person name="Wang S."/>
            <person name="Richards S."/>
            <person name="Song H."/>
            <person name="Zhang L."/>
            <person name="Sodergren E."/>
            <person name="Werner D."/>
            <person name="Stanke M."/>
            <person name="Morgenstern B."/>
            <person name="Solovyev V."/>
            <person name="Kosarev P."/>
            <person name="Brown G."/>
            <person name="Chen H.C."/>
            <person name="Ermolaeva O."/>
            <person name="Hlavina W."/>
            <person name="Kapustin Y."/>
            <person name="Kiryutin B."/>
            <person name="Kitts P."/>
            <person name="Maglott D."/>
            <person name="Pruitt K."/>
            <person name="Sapojnikov V."/>
            <person name="Souvorov A."/>
            <person name="Mackey A.J."/>
            <person name="Waterhouse R.M."/>
            <person name="Wyder S."/>
            <person name="Zdobnov E.M."/>
            <person name="Zdobnov E.M."/>
            <person name="Wyder S."/>
            <person name="Kriventseva E.V."/>
            <person name="Kadowaki T."/>
            <person name="Bork P."/>
            <person name="Aranda M."/>
            <person name="Bao R."/>
            <person name="Beermann A."/>
            <person name="Berns N."/>
            <person name="Bolognesi R."/>
            <person name="Bonneton F."/>
            <person name="Bopp D."/>
            <person name="Brown S.J."/>
            <person name="Bucher G."/>
            <person name="Butts T."/>
            <person name="Chaumot A."/>
            <person name="Denell R.E."/>
            <person name="Ferrier D.E."/>
            <person name="Friedrich M."/>
            <person name="Gordon C.M."/>
            <person name="Jindra M."/>
            <person name="Klingler M."/>
            <person name="Lan Q."/>
            <person name="Lattorff H.M."/>
            <person name="Laudet V."/>
            <person name="von Levetsow C."/>
            <person name="Liu Z."/>
            <person name="Lutz R."/>
            <person name="Lynch J.A."/>
            <person name="da Fonseca R.N."/>
            <person name="Posnien N."/>
            <person name="Reuter R."/>
            <person name="Roth S."/>
            <person name="Savard J."/>
            <person name="Schinko J.B."/>
            <person name="Schmitt C."/>
            <person name="Schoppmeier M."/>
            <person name="Schroder R."/>
            <person name="Shippy T.D."/>
            <person name="Simonnet F."/>
            <person name="Marques-Souza H."/>
            <person name="Tautz D."/>
            <person name="Tomoyasu Y."/>
            <person name="Trauner J."/>
            <person name="Van der Zee M."/>
            <person name="Vervoort M."/>
            <person name="Wittkopp N."/>
            <person name="Wimmer E.A."/>
            <person name="Yang X."/>
            <person name="Jones A.K."/>
            <person name="Sattelle D.B."/>
            <person name="Ebert P.R."/>
            <person name="Nelson D."/>
            <person name="Scott J.G."/>
            <person name="Beeman R.W."/>
            <person name="Muthukrishnan S."/>
            <person name="Kramer K.J."/>
            <person name="Arakane Y."/>
            <person name="Beeman R.W."/>
            <person name="Zhu Q."/>
            <person name="Hogenkamp D."/>
            <person name="Dixit R."/>
            <person name="Oppert B."/>
            <person name="Jiang H."/>
            <person name="Zou Z."/>
            <person name="Marshall J."/>
            <person name="Elpidina E."/>
            <person name="Vinokurov K."/>
            <person name="Oppert C."/>
            <person name="Zou Z."/>
            <person name="Evans J."/>
            <person name="Lu Z."/>
            <person name="Zhao P."/>
            <person name="Sumathipala N."/>
            <person name="Altincicek B."/>
            <person name="Vilcinskas A."/>
            <person name="Williams M."/>
            <person name="Hultmark D."/>
            <person name="Hetru C."/>
            <person name="Jiang H."/>
            <person name="Grimmelikhuijzen C.J."/>
            <person name="Hauser F."/>
            <person name="Cazzamali G."/>
            <person name="Williamson M."/>
            <person name="Park Y."/>
            <person name="Li B."/>
            <person name="Tanaka Y."/>
            <person name="Predel R."/>
            <person name="Neupert S."/>
            <person name="Schachtner J."/>
            <person name="Verleyen P."/>
            <person name="Raible F."/>
            <person name="Bork P."/>
            <person name="Friedrich M."/>
            <person name="Walden K.K."/>
            <person name="Robertson H.M."/>
            <person name="Angeli S."/>
            <person name="Foret S."/>
            <person name="Bucher G."/>
            <person name="Schuetz S."/>
            <person name="Maleszka R."/>
            <person name="Wimmer E.A."/>
            <person name="Beeman R.W."/>
            <person name="Lorenzen M."/>
            <person name="Tomoyasu Y."/>
            <person name="Miller S.C."/>
            <person name="Grossmann D."/>
            <person name="Bucher G."/>
        </authorList>
    </citation>
    <scope>NUCLEOTIDE SEQUENCE [LARGE SCALE GENOMIC DNA]</scope>
    <source>
        <strain evidence="3 4">Georgia GA2</strain>
    </source>
</reference>
<name>D6WPH1_TRICA</name>
<protein>
    <submittedName>
        <fullName evidence="3">Uncharacterized protein</fullName>
    </submittedName>
</protein>
<dbReference type="InterPro" id="IPR033545">
    <property type="entry name" value="CEP89"/>
</dbReference>
<reference evidence="3 4" key="2">
    <citation type="journal article" date="2010" name="Nucleic Acids Res.">
        <title>BeetleBase in 2010: revisions to provide comprehensive genomic information for Tribolium castaneum.</title>
        <authorList>
            <person name="Kim H.S."/>
            <person name="Murphy T."/>
            <person name="Xia J."/>
            <person name="Caragea D."/>
            <person name="Park Y."/>
            <person name="Beeman R.W."/>
            <person name="Lorenzen M.D."/>
            <person name="Butcher S."/>
            <person name="Manak J.R."/>
            <person name="Brown S.J."/>
        </authorList>
    </citation>
    <scope>GENOME REANNOTATION</scope>
    <source>
        <strain evidence="3 4">Georgia GA2</strain>
    </source>
</reference>
<dbReference type="PANTHER" id="PTHR36170">
    <property type="entry name" value="CENTROSOMAL PROTEIN OF 89 KDA"/>
    <property type="match status" value="1"/>
</dbReference>
<feature type="coiled-coil region" evidence="1">
    <location>
        <begin position="254"/>
        <end position="516"/>
    </location>
</feature>
<keyword evidence="4" id="KW-1185">Reference proteome</keyword>
<sequence length="612" mass="72240">MSTDVPPLKPRRKKLEVPVHKTSDDSKINLETKKTYSANFHSKRYKNRDEKSPRDVDSVSQKVSRRYLSKENTRLAKENEEIVVKFNELEEMSVRKILKLKEKISTLQNTNEELSKENIQLKDYSQDLLTTLEDLKLQFEISKHCRKCEESKQTLQKLTEENTILRNTKKDLEEDLNMLKTVVYRLNVQMERYQEKLRKLNVKVAQNATPQHQSLDNIPVVDGHDPNIFELHKDHSHTPISWGKVNSHTLGPLLDAYQDTITEKDEIIESYEREISEFTGKLKDVIKENELLHKSLTEDNDCSSKLKIELDNVKHELKDLRDQNDILIKKCALKQDKLEEVLKCYEYKVEQMKRDYSVVHDQYCKSRTEVAALKERNKALLDTQDEFKNERQSYIPLSVHTSSVNECKKWYEELKHQYEQEKVKLKENIEVQAKHIEDFEKKISQHLKEKEELETTIKHLEKQIKKGEAKYIELEHTLSEVQFAKSACRKQLNKAMSFAKDLVAEQETLLKALNQRQQENKAVKKIGCDIATRMDTLRNQLKDVQRDAWQELSTVEKRIQDQNEAMEAMKQEHSEEIEKLQKIIKEQESNMLLKDSTTLPLSHYLLFRDKHK</sequence>
<gene>
    <name evidence="3" type="primary">AUGUSTUS-3.0.2_09075</name>
    <name evidence="3" type="ORF">TcasGA2_TC009075</name>
</gene>
<organism evidence="3 4">
    <name type="scientific">Tribolium castaneum</name>
    <name type="common">Red flour beetle</name>
    <dbReference type="NCBI Taxonomy" id="7070"/>
    <lineage>
        <taxon>Eukaryota</taxon>
        <taxon>Metazoa</taxon>
        <taxon>Ecdysozoa</taxon>
        <taxon>Arthropoda</taxon>
        <taxon>Hexapoda</taxon>
        <taxon>Insecta</taxon>
        <taxon>Pterygota</taxon>
        <taxon>Neoptera</taxon>
        <taxon>Endopterygota</taxon>
        <taxon>Coleoptera</taxon>
        <taxon>Polyphaga</taxon>
        <taxon>Cucujiformia</taxon>
        <taxon>Tenebrionidae</taxon>
        <taxon>Tenebrionidae incertae sedis</taxon>
        <taxon>Tribolium</taxon>
    </lineage>
</organism>
<feature type="region of interest" description="Disordered" evidence="2">
    <location>
        <begin position="1"/>
        <end position="63"/>
    </location>
</feature>
<feature type="coiled-coil region" evidence="1">
    <location>
        <begin position="552"/>
        <end position="590"/>
    </location>
</feature>
<dbReference type="Proteomes" id="UP000007266">
    <property type="component" value="Linkage group 7"/>
</dbReference>
<dbReference type="AlphaFoldDB" id="D6WPH1"/>
<dbReference type="STRING" id="7070.D6WPH1"/>
<proteinExistence type="predicted"/>
<feature type="coiled-coil region" evidence="1">
    <location>
        <begin position="97"/>
        <end position="203"/>
    </location>
</feature>
<dbReference type="PANTHER" id="PTHR36170:SF1">
    <property type="entry name" value="CENTROSOMAL PROTEIN OF 89 KDA"/>
    <property type="match status" value="1"/>
</dbReference>
<dbReference type="HOGENOM" id="CLU_022839_0_0_1"/>
<dbReference type="GO" id="GO:0007005">
    <property type="term" value="P:mitochondrion organization"/>
    <property type="evidence" value="ECO:0000318"/>
    <property type="project" value="GO_Central"/>
</dbReference>
<dbReference type="GO" id="GO:0005814">
    <property type="term" value="C:centriole"/>
    <property type="evidence" value="ECO:0000318"/>
    <property type="project" value="GO_Central"/>
</dbReference>
<dbReference type="GO" id="GO:0060271">
    <property type="term" value="P:cilium assembly"/>
    <property type="evidence" value="ECO:0000318"/>
    <property type="project" value="GO_Central"/>
</dbReference>
<dbReference type="InParanoid" id="D6WPH1"/>